<dbReference type="EMBL" id="JAEACQ010000122">
    <property type="protein sequence ID" value="MBL7625970.1"/>
    <property type="molecule type" value="Genomic_DNA"/>
</dbReference>
<evidence type="ECO:0000256" key="1">
    <source>
        <dbReference type="SAM" id="MobiDB-lite"/>
    </source>
</evidence>
<dbReference type="SUPFAM" id="SSF52833">
    <property type="entry name" value="Thioredoxin-like"/>
    <property type="match status" value="1"/>
</dbReference>
<keyword evidence="3" id="KW-1185">Reference proteome</keyword>
<comment type="caution">
    <text evidence="2">The sequence shown here is derived from an EMBL/GenBank/DDBJ whole genome shotgun (WGS) entry which is preliminary data.</text>
</comment>
<sequence length="262" mass="28454">MAGGFDPTRGLERRVTERTGGEDRVVADFWFDPSCPWAFLTSRWMLEVVKVRPVEIRWHVMSLAVLNSGREDIPEQYKAMIPAMWGPVRVVAAAAAAHGDEVLGPLYTALGRRRHIEKAEWSREVFEEALAEVGLPGTLAAAAESTEYDEAVRASHAEGIGRVGMDVGTPVIAVGDVALFGPVITPTPLGEAAGRLWDGFLLVVQTPGFYELKRSRDVGPTFDNLTLETPAARADPTFGGLVRLHPGTTAEPVDRPLAEQES</sequence>
<dbReference type="RefSeq" id="WP_203008054.1">
    <property type="nucleotide sequence ID" value="NZ_JADWYU010000083.1"/>
</dbReference>
<gene>
    <name evidence="2" type="ORF">I7412_02005</name>
</gene>
<feature type="compositionally biased region" description="Basic and acidic residues" evidence="1">
    <location>
        <begin position="252"/>
        <end position="262"/>
    </location>
</feature>
<reference evidence="2" key="1">
    <citation type="submission" date="2020-12" db="EMBL/GenBank/DDBJ databases">
        <title>Genomic characterization of non-nitrogen-fixing Frankia strains.</title>
        <authorList>
            <person name="Carlos-Shanley C."/>
            <person name="Guerra T."/>
            <person name="Hahn D."/>
        </authorList>
    </citation>
    <scope>NUCLEOTIDE SEQUENCE</scope>
    <source>
        <strain evidence="2">CN6</strain>
    </source>
</reference>
<protein>
    <submittedName>
        <fullName evidence="2">DsbA family protein</fullName>
    </submittedName>
</protein>
<dbReference type="AlphaFoldDB" id="A0A937R8R8"/>
<dbReference type="InterPro" id="IPR036249">
    <property type="entry name" value="Thioredoxin-like_sf"/>
</dbReference>
<dbReference type="Proteomes" id="UP000604475">
    <property type="component" value="Unassembled WGS sequence"/>
</dbReference>
<evidence type="ECO:0000313" key="2">
    <source>
        <dbReference type="EMBL" id="MBL7625970.1"/>
    </source>
</evidence>
<dbReference type="Pfam" id="PF22234">
    <property type="entry name" value="Rv2466c-like"/>
    <property type="match status" value="1"/>
</dbReference>
<accession>A0A937R8R8</accession>
<organism evidence="2 3">
    <name type="scientific">Frankia nepalensis</name>
    <dbReference type="NCBI Taxonomy" id="1836974"/>
    <lineage>
        <taxon>Bacteria</taxon>
        <taxon>Bacillati</taxon>
        <taxon>Actinomycetota</taxon>
        <taxon>Actinomycetes</taxon>
        <taxon>Frankiales</taxon>
        <taxon>Frankiaceae</taxon>
        <taxon>Frankia</taxon>
    </lineage>
</organism>
<feature type="region of interest" description="Disordered" evidence="1">
    <location>
        <begin position="237"/>
        <end position="262"/>
    </location>
</feature>
<dbReference type="InterPro" id="IPR053977">
    <property type="entry name" value="Rv2466c-like"/>
</dbReference>
<name>A0A937R8R8_9ACTN</name>
<evidence type="ECO:0000313" key="3">
    <source>
        <dbReference type="Proteomes" id="UP000604475"/>
    </source>
</evidence>
<proteinExistence type="predicted"/>
<dbReference type="Gene3D" id="3.40.30.10">
    <property type="entry name" value="Glutaredoxin"/>
    <property type="match status" value="1"/>
</dbReference>